<proteinExistence type="predicted"/>
<name>A0A0E9P8E3_ANGAN</name>
<reference evidence="2" key="2">
    <citation type="journal article" date="2015" name="Fish Shellfish Immunol.">
        <title>Early steps in the European eel (Anguilla anguilla)-Vibrio vulnificus interaction in the gills: Role of the RtxA13 toxin.</title>
        <authorList>
            <person name="Callol A."/>
            <person name="Pajuelo D."/>
            <person name="Ebbesson L."/>
            <person name="Teles M."/>
            <person name="MacKenzie S."/>
            <person name="Amaro C."/>
        </authorList>
    </citation>
    <scope>NUCLEOTIDE SEQUENCE</scope>
</reference>
<dbReference type="EMBL" id="GBXM01108257">
    <property type="protein sequence ID" value="JAH00320.1"/>
    <property type="molecule type" value="Transcribed_RNA"/>
</dbReference>
<reference evidence="2" key="1">
    <citation type="submission" date="2014-11" db="EMBL/GenBank/DDBJ databases">
        <authorList>
            <person name="Amaro Gonzalez C."/>
        </authorList>
    </citation>
    <scope>NUCLEOTIDE SEQUENCE</scope>
</reference>
<organism evidence="2">
    <name type="scientific">Anguilla anguilla</name>
    <name type="common">European freshwater eel</name>
    <name type="synonym">Muraena anguilla</name>
    <dbReference type="NCBI Taxonomy" id="7936"/>
    <lineage>
        <taxon>Eukaryota</taxon>
        <taxon>Metazoa</taxon>
        <taxon>Chordata</taxon>
        <taxon>Craniata</taxon>
        <taxon>Vertebrata</taxon>
        <taxon>Euteleostomi</taxon>
        <taxon>Actinopterygii</taxon>
        <taxon>Neopterygii</taxon>
        <taxon>Teleostei</taxon>
        <taxon>Anguilliformes</taxon>
        <taxon>Anguillidae</taxon>
        <taxon>Anguilla</taxon>
    </lineage>
</organism>
<feature type="region of interest" description="Disordered" evidence="1">
    <location>
        <begin position="1"/>
        <end position="23"/>
    </location>
</feature>
<accession>A0A0E9P8E3</accession>
<dbReference type="AlphaFoldDB" id="A0A0E9P8E3"/>
<protein>
    <submittedName>
        <fullName evidence="2">Uncharacterized protein</fullName>
    </submittedName>
</protein>
<sequence length="45" mass="5048">MADSKGLDFPYTDSSSETHHLKSKGNGSIELYLKFIYGLARKRNA</sequence>
<evidence type="ECO:0000256" key="1">
    <source>
        <dbReference type="SAM" id="MobiDB-lite"/>
    </source>
</evidence>
<evidence type="ECO:0000313" key="2">
    <source>
        <dbReference type="EMBL" id="JAH00320.1"/>
    </source>
</evidence>